<evidence type="ECO:0000259" key="13">
    <source>
        <dbReference type="PROSITE" id="PS50042"/>
    </source>
</evidence>
<dbReference type="InterPro" id="IPR014710">
    <property type="entry name" value="RmlC-like_jellyroll"/>
</dbReference>
<comment type="subunit">
    <text evidence="2">Homodimer.</text>
</comment>
<dbReference type="PROSITE" id="PS51063">
    <property type="entry name" value="HTH_CRP_2"/>
    <property type="match status" value="1"/>
</dbReference>
<keyword evidence="6" id="KW-0973">c-di-GMP</keyword>
<evidence type="ECO:0000256" key="12">
    <source>
        <dbReference type="ARBA" id="ARBA00031697"/>
    </source>
</evidence>
<dbReference type="SUPFAM" id="SSF51206">
    <property type="entry name" value="cAMP-binding domain-like"/>
    <property type="match status" value="1"/>
</dbReference>
<dbReference type="SUPFAM" id="SSF46785">
    <property type="entry name" value="Winged helix' DNA-binding domain"/>
    <property type="match status" value="1"/>
</dbReference>
<dbReference type="CDD" id="cd00038">
    <property type="entry name" value="CAP_ED"/>
    <property type="match status" value="1"/>
</dbReference>
<dbReference type="InterPro" id="IPR036390">
    <property type="entry name" value="WH_DNA-bd_sf"/>
</dbReference>
<keyword evidence="5" id="KW-0021">Allosteric enzyme</keyword>
<reference evidence="15 16" key="1">
    <citation type="submission" date="2017-09" db="EMBL/GenBank/DDBJ databases">
        <authorList>
            <person name="Ehlers B."/>
            <person name="Leendertz F.H."/>
        </authorList>
    </citation>
    <scope>NUCLEOTIDE SEQUENCE [LARGE SCALE GENOMIC DNA]</scope>
    <source>
        <strain evidence="15 16">CGMCC 1.10978</strain>
    </source>
</reference>
<keyword evidence="4" id="KW-0678">Repressor</keyword>
<dbReference type="PROSITE" id="PS50042">
    <property type="entry name" value="CNMP_BINDING_3"/>
    <property type="match status" value="1"/>
</dbReference>
<dbReference type="GO" id="GO:0003677">
    <property type="term" value="F:DNA binding"/>
    <property type="evidence" value="ECO:0007669"/>
    <property type="project" value="UniProtKB-KW"/>
</dbReference>
<evidence type="ECO:0000256" key="4">
    <source>
        <dbReference type="ARBA" id="ARBA00022491"/>
    </source>
</evidence>
<feature type="domain" description="HTH crp-type" evidence="14">
    <location>
        <begin position="108"/>
        <end position="179"/>
    </location>
</feature>
<dbReference type="Pfam" id="PF00027">
    <property type="entry name" value="cNMP_binding"/>
    <property type="match status" value="1"/>
</dbReference>
<dbReference type="InterPro" id="IPR012318">
    <property type="entry name" value="HTH_CRP"/>
</dbReference>
<keyword evidence="10" id="KW-0010">Activator</keyword>
<keyword evidence="8" id="KW-0843">Virulence</keyword>
<protein>
    <recommendedName>
        <fullName evidence="3">CRP-like protein Clp</fullName>
    </recommendedName>
    <alternativeName>
        <fullName evidence="12">Catabolite activation-like protein</fullName>
    </alternativeName>
</protein>
<keyword evidence="11" id="KW-0804">Transcription</keyword>
<keyword evidence="15" id="KW-0675">Receptor</keyword>
<dbReference type="InterPro" id="IPR018490">
    <property type="entry name" value="cNMP-bd_dom_sf"/>
</dbReference>
<organism evidence="15 16">
    <name type="scientific">Pseudoxanthomonas wuyuanensis</name>
    <dbReference type="NCBI Taxonomy" id="1073196"/>
    <lineage>
        <taxon>Bacteria</taxon>
        <taxon>Pseudomonadati</taxon>
        <taxon>Pseudomonadota</taxon>
        <taxon>Gammaproteobacteria</taxon>
        <taxon>Lysobacterales</taxon>
        <taxon>Lysobacteraceae</taxon>
        <taxon>Pseudoxanthomonas</taxon>
    </lineage>
</organism>
<dbReference type="Gene3D" id="2.60.120.10">
    <property type="entry name" value="Jelly Rolls"/>
    <property type="match status" value="1"/>
</dbReference>
<evidence type="ECO:0000256" key="5">
    <source>
        <dbReference type="ARBA" id="ARBA00022533"/>
    </source>
</evidence>
<evidence type="ECO:0000313" key="16">
    <source>
        <dbReference type="Proteomes" id="UP000219374"/>
    </source>
</evidence>
<feature type="domain" description="Cyclic nucleotide-binding" evidence="13">
    <location>
        <begin position="1"/>
        <end position="94"/>
    </location>
</feature>
<dbReference type="SMART" id="SM00419">
    <property type="entry name" value="HTH_CRP"/>
    <property type="match status" value="1"/>
</dbReference>
<keyword evidence="16" id="KW-1185">Reference proteome</keyword>
<dbReference type="EMBL" id="OCND01000008">
    <property type="protein sequence ID" value="SOD56084.1"/>
    <property type="molecule type" value="Genomic_DNA"/>
</dbReference>
<keyword evidence="7" id="KW-0805">Transcription regulation</keyword>
<evidence type="ECO:0000256" key="2">
    <source>
        <dbReference type="ARBA" id="ARBA00011738"/>
    </source>
</evidence>
<evidence type="ECO:0000256" key="11">
    <source>
        <dbReference type="ARBA" id="ARBA00023163"/>
    </source>
</evidence>
<dbReference type="CDD" id="cd00092">
    <property type="entry name" value="HTH_CRP"/>
    <property type="match status" value="1"/>
</dbReference>
<keyword evidence="9" id="KW-0238">DNA-binding</keyword>
<name>A0A286DBP1_9GAMM</name>
<evidence type="ECO:0000256" key="8">
    <source>
        <dbReference type="ARBA" id="ARBA00023026"/>
    </source>
</evidence>
<evidence type="ECO:0000256" key="1">
    <source>
        <dbReference type="ARBA" id="ARBA00004496"/>
    </source>
</evidence>
<evidence type="ECO:0000256" key="3">
    <source>
        <dbReference type="ARBA" id="ARBA00020769"/>
    </source>
</evidence>
<dbReference type="GO" id="GO:0003700">
    <property type="term" value="F:DNA-binding transcription factor activity"/>
    <property type="evidence" value="ECO:0007669"/>
    <property type="project" value="TreeGrafter"/>
</dbReference>
<dbReference type="Proteomes" id="UP000219374">
    <property type="component" value="Unassembled WGS sequence"/>
</dbReference>
<dbReference type="GO" id="GO:0005829">
    <property type="term" value="C:cytosol"/>
    <property type="evidence" value="ECO:0007669"/>
    <property type="project" value="TreeGrafter"/>
</dbReference>
<evidence type="ECO:0000259" key="14">
    <source>
        <dbReference type="PROSITE" id="PS51063"/>
    </source>
</evidence>
<accession>A0A286DBP1</accession>
<evidence type="ECO:0000256" key="7">
    <source>
        <dbReference type="ARBA" id="ARBA00023015"/>
    </source>
</evidence>
<dbReference type="PANTHER" id="PTHR24567:SF68">
    <property type="entry name" value="DNA-BINDING TRANSCRIPTIONAL DUAL REGULATOR CRP"/>
    <property type="match status" value="1"/>
</dbReference>
<dbReference type="GO" id="GO:0003824">
    <property type="term" value="F:catalytic activity"/>
    <property type="evidence" value="ECO:0007669"/>
    <property type="project" value="UniProtKB-KW"/>
</dbReference>
<evidence type="ECO:0000256" key="9">
    <source>
        <dbReference type="ARBA" id="ARBA00023125"/>
    </source>
</evidence>
<dbReference type="InterPro" id="IPR000595">
    <property type="entry name" value="cNMP-bd_dom"/>
</dbReference>
<gene>
    <name evidence="15" type="ORF">SAMN06296416_108167</name>
</gene>
<evidence type="ECO:0000256" key="10">
    <source>
        <dbReference type="ARBA" id="ARBA00023159"/>
    </source>
</evidence>
<dbReference type="PANTHER" id="PTHR24567">
    <property type="entry name" value="CRP FAMILY TRANSCRIPTIONAL REGULATORY PROTEIN"/>
    <property type="match status" value="1"/>
</dbReference>
<evidence type="ECO:0000256" key="6">
    <source>
        <dbReference type="ARBA" id="ARBA00022636"/>
    </source>
</evidence>
<dbReference type="Pfam" id="PF13545">
    <property type="entry name" value="HTH_Crp_2"/>
    <property type="match status" value="1"/>
</dbReference>
<dbReference type="InterPro" id="IPR050397">
    <property type="entry name" value="Env_Response_Regulators"/>
</dbReference>
<dbReference type="AlphaFoldDB" id="A0A286DBP1"/>
<comment type="subcellular location">
    <subcellularLocation>
        <location evidence="1">Cytoplasm</location>
    </subcellularLocation>
</comment>
<proteinExistence type="predicted"/>
<evidence type="ECO:0000313" key="15">
    <source>
        <dbReference type="EMBL" id="SOD56084.1"/>
    </source>
</evidence>
<sequence length="182" mass="20197">MVIAEGASSDALFILVSGQLKVFTRDSNGREVVYNILQPRELFGEMFLDGGTRSASVKTMAASECLVIEAAHIWTLIAAYPDFAKCLIQSLVARLRHTTGMIKSLVLNDVYERTTALLNQVAITEGESRVVPASMTQQEIADRIGATREMVNHVIGELMKGGFIKRDDKRRLVFVKNLPARW</sequence>